<reference evidence="2" key="1">
    <citation type="journal article" date="2018" name="Int. J. Syst. Evol. Microbiol.">
        <title>Neptunicella marina gen. nov., sp. nov., isolated from surface seawater.</title>
        <authorList>
            <person name="Liu X."/>
            <person name="Lai Q."/>
            <person name="Du Y."/>
            <person name="Zhang X."/>
            <person name="Liu Z."/>
            <person name="Sun F."/>
            <person name="Shao Z."/>
        </authorList>
    </citation>
    <scope>NUCLEOTIDE SEQUENCE</scope>
    <source>
        <strain evidence="2">S27-2</strain>
    </source>
</reference>
<dbReference type="Pfam" id="PF08447">
    <property type="entry name" value="PAS_3"/>
    <property type="match status" value="1"/>
</dbReference>
<evidence type="ECO:0000313" key="3">
    <source>
        <dbReference type="Proteomes" id="UP000601768"/>
    </source>
</evidence>
<evidence type="ECO:0000313" key="2">
    <source>
        <dbReference type="EMBL" id="MBC3766249.1"/>
    </source>
</evidence>
<sequence>MRVSDFSEKELLGKDHNVIRHPDMPRGVFYGLWKTLKSGKEFFGFVKNRTSSNGYYWVFANITPDILHGQVTGYFSVRRCAPVETINTMEAIYAQMKELEKGANRSGAAEASWSWVEQHIQSNFDMTYEQYAMGLYLKHLKDAS</sequence>
<gene>
    <name evidence="2" type="ORF">H8B19_10180</name>
</gene>
<dbReference type="InterPro" id="IPR035965">
    <property type="entry name" value="PAS-like_dom_sf"/>
</dbReference>
<dbReference type="Gene3D" id="3.30.450.20">
    <property type="entry name" value="PAS domain"/>
    <property type="match status" value="1"/>
</dbReference>
<organism evidence="2 3">
    <name type="scientific">Neptunicella marina</name>
    <dbReference type="NCBI Taxonomy" id="2125989"/>
    <lineage>
        <taxon>Bacteria</taxon>
        <taxon>Pseudomonadati</taxon>
        <taxon>Pseudomonadota</taxon>
        <taxon>Gammaproteobacteria</taxon>
        <taxon>Alteromonadales</taxon>
        <taxon>Alteromonadaceae</taxon>
        <taxon>Neptunicella</taxon>
    </lineage>
</organism>
<dbReference type="EMBL" id="JACNEP010000007">
    <property type="protein sequence ID" value="MBC3766249.1"/>
    <property type="molecule type" value="Genomic_DNA"/>
</dbReference>
<dbReference type="Proteomes" id="UP000601768">
    <property type="component" value="Unassembled WGS sequence"/>
</dbReference>
<reference evidence="2" key="2">
    <citation type="submission" date="2020-08" db="EMBL/GenBank/DDBJ databases">
        <authorList>
            <person name="Lai Q."/>
        </authorList>
    </citation>
    <scope>NUCLEOTIDE SEQUENCE</scope>
    <source>
        <strain evidence="2">S27-2</strain>
    </source>
</reference>
<comment type="caution">
    <text evidence="2">The sequence shown here is derived from an EMBL/GenBank/DDBJ whole genome shotgun (WGS) entry which is preliminary data.</text>
</comment>
<evidence type="ECO:0000259" key="1">
    <source>
        <dbReference type="Pfam" id="PF08447"/>
    </source>
</evidence>
<feature type="domain" description="PAS fold-3" evidence="1">
    <location>
        <begin position="3"/>
        <end position="64"/>
    </location>
</feature>
<accession>A0A8J6IU22</accession>
<dbReference type="SUPFAM" id="SSF55785">
    <property type="entry name" value="PYP-like sensor domain (PAS domain)"/>
    <property type="match status" value="1"/>
</dbReference>
<dbReference type="AlphaFoldDB" id="A0A8J6IU22"/>
<protein>
    <submittedName>
        <fullName evidence="2">PAS domain-containing protein</fullName>
    </submittedName>
</protein>
<name>A0A8J6IU22_9ALTE</name>
<proteinExistence type="predicted"/>
<keyword evidence="3" id="KW-1185">Reference proteome</keyword>
<dbReference type="InterPro" id="IPR013655">
    <property type="entry name" value="PAS_fold_3"/>
</dbReference>